<keyword evidence="1" id="KW-0040">ANK repeat</keyword>
<evidence type="ECO:0000259" key="3">
    <source>
        <dbReference type="Pfam" id="PF15487"/>
    </source>
</evidence>
<dbReference type="Pfam" id="PF12796">
    <property type="entry name" value="Ank_2"/>
    <property type="match status" value="1"/>
</dbReference>
<feature type="domain" description="SIPAR" evidence="3">
    <location>
        <begin position="6"/>
        <end position="307"/>
    </location>
</feature>
<keyword evidence="4" id="KW-1185">Reference proteome</keyword>
<dbReference type="Gene3D" id="1.25.40.20">
    <property type="entry name" value="Ankyrin repeat-containing domain"/>
    <property type="match status" value="1"/>
</dbReference>
<dbReference type="InterPro" id="IPR040355">
    <property type="entry name" value="FAM220A"/>
</dbReference>
<feature type="region of interest" description="Disordered" evidence="2">
    <location>
        <begin position="109"/>
        <end position="148"/>
    </location>
</feature>
<dbReference type="Pfam" id="PF15487">
    <property type="entry name" value="FAM220"/>
    <property type="match status" value="1"/>
</dbReference>
<evidence type="ECO:0000256" key="2">
    <source>
        <dbReference type="SAM" id="MobiDB-lite"/>
    </source>
</evidence>
<dbReference type="PROSITE" id="PS50088">
    <property type="entry name" value="ANK_REPEAT"/>
    <property type="match status" value="2"/>
</dbReference>
<evidence type="ECO:0000313" key="4">
    <source>
        <dbReference type="Proteomes" id="UP000694865"/>
    </source>
</evidence>
<evidence type="ECO:0000313" key="5">
    <source>
        <dbReference type="RefSeq" id="XP_002731194.1"/>
    </source>
</evidence>
<dbReference type="PROSITE" id="PS50297">
    <property type="entry name" value="ANK_REP_REGION"/>
    <property type="match status" value="2"/>
</dbReference>
<reference evidence="5" key="1">
    <citation type="submission" date="2025-08" db="UniProtKB">
        <authorList>
            <consortium name="RefSeq"/>
        </authorList>
    </citation>
    <scope>IDENTIFICATION</scope>
    <source>
        <tissue evidence="5">Testes</tissue>
    </source>
</reference>
<dbReference type="SMART" id="SM00248">
    <property type="entry name" value="ANK"/>
    <property type="match status" value="4"/>
</dbReference>
<dbReference type="SUPFAM" id="SSF48403">
    <property type="entry name" value="Ankyrin repeat"/>
    <property type="match status" value="1"/>
</dbReference>
<proteinExistence type="predicted"/>
<dbReference type="PRINTS" id="PR01415">
    <property type="entry name" value="ANKYRIN"/>
</dbReference>
<feature type="compositionally biased region" description="Low complexity" evidence="2">
    <location>
        <begin position="119"/>
        <end position="140"/>
    </location>
</feature>
<feature type="compositionally biased region" description="Basic residues" evidence="2">
    <location>
        <begin position="72"/>
        <end position="87"/>
    </location>
</feature>
<gene>
    <name evidence="5" type="primary">LOC100377359</name>
</gene>
<dbReference type="PANTHER" id="PTHR31980">
    <property type="entry name" value="PROTEIN FAM220A"/>
    <property type="match status" value="1"/>
</dbReference>
<feature type="repeat" description="ANK" evidence="1">
    <location>
        <begin position="451"/>
        <end position="483"/>
    </location>
</feature>
<organism evidence="4 5">
    <name type="scientific">Saccoglossus kowalevskii</name>
    <name type="common">Acorn worm</name>
    <dbReference type="NCBI Taxonomy" id="10224"/>
    <lineage>
        <taxon>Eukaryota</taxon>
        <taxon>Metazoa</taxon>
        <taxon>Hemichordata</taxon>
        <taxon>Enteropneusta</taxon>
        <taxon>Harrimaniidae</taxon>
        <taxon>Saccoglossus</taxon>
    </lineage>
</organism>
<feature type="repeat" description="ANK" evidence="1">
    <location>
        <begin position="415"/>
        <end position="439"/>
    </location>
</feature>
<feature type="compositionally biased region" description="Polar residues" evidence="2">
    <location>
        <begin position="50"/>
        <end position="65"/>
    </location>
</feature>
<dbReference type="Proteomes" id="UP000694865">
    <property type="component" value="Unplaced"/>
</dbReference>
<feature type="region of interest" description="Disordered" evidence="2">
    <location>
        <begin position="23"/>
        <end position="95"/>
    </location>
</feature>
<dbReference type="InterPro" id="IPR029155">
    <property type="entry name" value="SIPAR"/>
</dbReference>
<name>A0ABM0GJG2_SACKO</name>
<dbReference type="InterPro" id="IPR002110">
    <property type="entry name" value="Ankyrin_rpt"/>
</dbReference>
<dbReference type="Pfam" id="PF00023">
    <property type="entry name" value="Ank"/>
    <property type="match status" value="1"/>
</dbReference>
<accession>A0ABM0GJG2</accession>
<evidence type="ECO:0000256" key="1">
    <source>
        <dbReference type="PROSITE-ProRule" id="PRU00023"/>
    </source>
</evidence>
<dbReference type="RefSeq" id="XP_002731194.1">
    <property type="nucleotide sequence ID" value="XM_002731148.2"/>
</dbReference>
<protein>
    <submittedName>
        <fullName evidence="5">Uncharacterized protein LOC100377359</fullName>
    </submittedName>
</protein>
<feature type="compositionally biased region" description="Low complexity" evidence="2">
    <location>
        <begin position="31"/>
        <end position="41"/>
    </location>
</feature>
<dbReference type="PANTHER" id="PTHR31980:SF1">
    <property type="entry name" value="PROTEIN FAM220A"/>
    <property type="match status" value="1"/>
</dbReference>
<dbReference type="GeneID" id="100377359"/>
<dbReference type="InterPro" id="IPR036770">
    <property type="entry name" value="Ankyrin_rpt-contain_sf"/>
</dbReference>
<sequence>MARSAKDLRDFICVSRLTIRDSDEELSDNELGLPDSFSSLSLDDRPDTASRYNSKSDSFLPNGNGFQPRPPSKTRPRSTGAKPKKKITKQDNHYPSLVTSPMLQKLDFPHVKVPLPPVGSRGNSKPSSSNTSSSDGSPKGAMAGYSPTTKQGNVDHILQYLDENIVAQWLLRANQMVNEISMWCNSSDNYIHFANFWLKDFPENQRTQIFNLEVSILYDEMSVAFSDGIKTGEVKDSDLNHILMAVFREYPEKLCSSKGPYLFLNILDTLSSEKKDDYKKLLSDIKISTRNKEYAQMMLATRAFALMNVWYAVINFYRTIQSGSSMVGDDVAEGEQSTKKDVANITSERGFKAVQYGYMEFLYYLMKCKKLSPLDKDCHDRTLIFTAVMHNQSVVLKFLLTKVQPRIDVNAASDTGNTPLHAAANQGYVNIVELLIQRGRANVNATNPQCEGATPLHLAVMHGHKEVCDALIKGNADVHAKMGDLTPLEMATDMGHDQILALLMLSLPQEGAVQDSDITDTA</sequence>